<keyword evidence="3" id="KW-1185">Reference proteome</keyword>
<evidence type="ECO:0000259" key="1">
    <source>
        <dbReference type="Pfam" id="PF07727"/>
    </source>
</evidence>
<comment type="caution">
    <text evidence="2">The sequence shown here is derived from an EMBL/GenBank/DDBJ whole genome shotgun (WGS) entry which is preliminary data.</text>
</comment>
<dbReference type="Proteomes" id="UP001151760">
    <property type="component" value="Unassembled WGS sequence"/>
</dbReference>
<protein>
    <submittedName>
        <fullName evidence="2">Retrotransposon protein, putative, ty1-copia subclass</fullName>
    </submittedName>
</protein>
<evidence type="ECO:0000313" key="3">
    <source>
        <dbReference type="Proteomes" id="UP001151760"/>
    </source>
</evidence>
<reference evidence="2" key="1">
    <citation type="journal article" date="2022" name="Int. J. Mol. Sci.">
        <title>Draft Genome of Tanacetum Coccineum: Genomic Comparison of Closely Related Tanacetum-Family Plants.</title>
        <authorList>
            <person name="Yamashiro T."/>
            <person name="Shiraishi A."/>
            <person name="Nakayama K."/>
            <person name="Satake H."/>
        </authorList>
    </citation>
    <scope>NUCLEOTIDE SEQUENCE</scope>
</reference>
<dbReference type="EMBL" id="BQNB010014376">
    <property type="protein sequence ID" value="GJT27424.1"/>
    <property type="molecule type" value="Genomic_DNA"/>
</dbReference>
<proteinExistence type="predicted"/>
<organism evidence="2 3">
    <name type="scientific">Tanacetum coccineum</name>
    <dbReference type="NCBI Taxonomy" id="301880"/>
    <lineage>
        <taxon>Eukaryota</taxon>
        <taxon>Viridiplantae</taxon>
        <taxon>Streptophyta</taxon>
        <taxon>Embryophyta</taxon>
        <taxon>Tracheophyta</taxon>
        <taxon>Spermatophyta</taxon>
        <taxon>Magnoliopsida</taxon>
        <taxon>eudicotyledons</taxon>
        <taxon>Gunneridae</taxon>
        <taxon>Pentapetalae</taxon>
        <taxon>asterids</taxon>
        <taxon>campanulids</taxon>
        <taxon>Asterales</taxon>
        <taxon>Asteraceae</taxon>
        <taxon>Asteroideae</taxon>
        <taxon>Anthemideae</taxon>
        <taxon>Anthemidinae</taxon>
        <taxon>Tanacetum</taxon>
    </lineage>
</organism>
<sequence>MACDVDFTAPPPFIDITILCARDPPQHAFEYVEYKPPLPMKSSSLETKSNETVALNFKITRDQLDMLKFTVANNSLEWLQAIKEEYDALMKNGTWSLVPCASDTNVVDGIDFHETFSPVVKSTTIQAILSLAVTNNWTLRLLDIQNAFLHGNLKEQVYMKQPSGFIDPQ</sequence>
<dbReference type="Pfam" id="PF07727">
    <property type="entry name" value="RVT_2"/>
    <property type="match status" value="1"/>
</dbReference>
<gene>
    <name evidence="2" type="ORF">Tco_0907699</name>
</gene>
<feature type="domain" description="Reverse transcriptase Ty1/copia-type" evidence="1">
    <location>
        <begin position="105"/>
        <end position="166"/>
    </location>
</feature>
<evidence type="ECO:0000313" key="2">
    <source>
        <dbReference type="EMBL" id="GJT27424.1"/>
    </source>
</evidence>
<name>A0ABQ5CL39_9ASTR</name>
<reference evidence="2" key="2">
    <citation type="submission" date="2022-01" db="EMBL/GenBank/DDBJ databases">
        <authorList>
            <person name="Yamashiro T."/>
            <person name="Shiraishi A."/>
            <person name="Satake H."/>
            <person name="Nakayama K."/>
        </authorList>
    </citation>
    <scope>NUCLEOTIDE SEQUENCE</scope>
</reference>
<accession>A0ABQ5CL39</accession>
<dbReference type="InterPro" id="IPR013103">
    <property type="entry name" value="RVT_2"/>
</dbReference>